<dbReference type="RefSeq" id="WP_377321112.1">
    <property type="nucleotide sequence ID" value="NZ_JBHSNF010000003.1"/>
</dbReference>
<evidence type="ECO:0000256" key="1">
    <source>
        <dbReference type="SAM" id="SignalP"/>
    </source>
</evidence>
<dbReference type="InterPro" id="IPR023614">
    <property type="entry name" value="Porin_dom_sf"/>
</dbReference>
<keyword evidence="1" id="KW-0732">Signal</keyword>
<proteinExistence type="predicted"/>
<feature type="signal peptide" evidence="1">
    <location>
        <begin position="1"/>
        <end position="23"/>
    </location>
</feature>
<dbReference type="Proteomes" id="UP001596114">
    <property type="component" value="Unassembled WGS sequence"/>
</dbReference>
<feature type="chain" id="PRO_5046557174" evidence="1">
    <location>
        <begin position="24"/>
        <end position="414"/>
    </location>
</feature>
<dbReference type="InterPro" id="IPR025388">
    <property type="entry name" value="Alginate_export_dom"/>
</dbReference>
<dbReference type="EMBL" id="JBHSNF010000003">
    <property type="protein sequence ID" value="MFC5526933.1"/>
    <property type="molecule type" value="Genomic_DNA"/>
</dbReference>
<evidence type="ECO:0000313" key="3">
    <source>
        <dbReference type="EMBL" id="MFC5526933.1"/>
    </source>
</evidence>
<reference evidence="4" key="1">
    <citation type="journal article" date="2019" name="Int. J. Syst. Evol. Microbiol.">
        <title>The Global Catalogue of Microorganisms (GCM) 10K type strain sequencing project: providing services to taxonomists for standard genome sequencing and annotation.</title>
        <authorList>
            <consortium name="The Broad Institute Genomics Platform"/>
            <consortium name="The Broad Institute Genome Sequencing Center for Infectious Disease"/>
            <person name="Wu L."/>
            <person name="Ma J."/>
        </authorList>
    </citation>
    <scope>NUCLEOTIDE SEQUENCE [LARGE SCALE GENOMIC DNA]</scope>
    <source>
        <strain evidence="4">CGMCC 1.16619</strain>
    </source>
</reference>
<name>A0ABW0QQ90_9GAMM</name>
<accession>A0ABW0QQ90</accession>
<evidence type="ECO:0000313" key="4">
    <source>
        <dbReference type="Proteomes" id="UP001596114"/>
    </source>
</evidence>
<organism evidence="3 4">
    <name type="scientific">Rhodanobacter ginsengisoli</name>
    <dbReference type="NCBI Taxonomy" id="418646"/>
    <lineage>
        <taxon>Bacteria</taxon>
        <taxon>Pseudomonadati</taxon>
        <taxon>Pseudomonadota</taxon>
        <taxon>Gammaproteobacteria</taxon>
        <taxon>Lysobacterales</taxon>
        <taxon>Rhodanobacteraceae</taxon>
        <taxon>Rhodanobacter</taxon>
    </lineage>
</organism>
<comment type="caution">
    <text evidence="3">The sequence shown here is derived from an EMBL/GenBank/DDBJ whole genome shotgun (WGS) entry which is preliminary data.</text>
</comment>
<evidence type="ECO:0000259" key="2">
    <source>
        <dbReference type="Pfam" id="PF13372"/>
    </source>
</evidence>
<keyword evidence="4" id="KW-1185">Reference proteome</keyword>
<sequence length="414" mass="45373">MKTFQRNLLVAAMAAVLAAPAWADAPGGAAAGGTSRAAPVQLLWNARLRDESVDDAAFARNARADTLRLRLGVQARFSEAWSGLLEGAGTASAGNNYNSGANRQTRYPGITDPRGGELNQAWVHFQGGEFGATVGRQELLLDNQRWVGNVGWRQFEQTYDGVALKWKPAADWTINYAWLDRVHRVSGPDAVNPLARERKLDTHLLNVARVHGAQTWVGYAYLHEDRDVPTASTATYGVRWLGNYVAQGNGPGWAAEYARQSDYRNNPASYRANYWLLEPSWTVRGITARLGWEHLGGDGVHALQTPLATLHAFNGWDDQFLATPAGGLDDRYLALGGKFAGGGLVKQFKWNVAYHDFHADTGGRYGSEWDASLGFPLGGGVHALVKLADYRADGFGHNDTKIWLQLEWSGKRDL</sequence>
<feature type="domain" description="Alginate export" evidence="2">
    <location>
        <begin position="45"/>
        <end position="261"/>
    </location>
</feature>
<dbReference type="Pfam" id="PF13372">
    <property type="entry name" value="Alginate_exp"/>
    <property type="match status" value="1"/>
</dbReference>
<gene>
    <name evidence="3" type="ORF">ACFPPA_14430</name>
</gene>
<dbReference type="Gene3D" id="2.40.160.10">
    <property type="entry name" value="Porin"/>
    <property type="match status" value="1"/>
</dbReference>
<protein>
    <submittedName>
        <fullName evidence="3">Alginate export family protein</fullName>
    </submittedName>
</protein>